<name>A0A2P2MKU3_RHIMU</name>
<feature type="transmembrane region" description="Helical" evidence="1">
    <location>
        <begin position="363"/>
        <end position="384"/>
    </location>
</feature>
<evidence type="ECO:0000313" key="2">
    <source>
        <dbReference type="EMBL" id="MBX30849.1"/>
    </source>
</evidence>
<organism evidence="2">
    <name type="scientific">Rhizophora mucronata</name>
    <name type="common">Asiatic mangrove</name>
    <dbReference type="NCBI Taxonomy" id="61149"/>
    <lineage>
        <taxon>Eukaryota</taxon>
        <taxon>Viridiplantae</taxon>
        <taxon>Streptophyta</taxon>
        <taxon>Embryophyta</taxon>
        <taxon>Tracheophyta</taxon>
        <taxon>Spermatophyta</taxon>
        <taxon>Magnoliopsida</taxon>
        <taxon>eudicotyledons</taxon>
        <taxon>Gunneridae</taxon>
        <taxon>Pentapetalae</taxon>
        <taxon>rosids</taxon>
        <taxon>fabids</taxon>
        <taxon>Malpighiales</taxon>
        <taxon>Rhizophoraceae</taxon>
        <taxon>Rhizophora</taxon>
    </lineage>
</organism>
<dbReference type="GO" id="GO:0005975">
    <property type="term" value="P:carbohydrate metabolic process"/>
    <property type="evidence" value="ECO:0007669"/>
    <property type="project" value="InterPro"/>
</dbReference>
<dbReference type="SUPFAM" id="SSF48371">
    <property type="entry name" value="ARM repeat"/>
    <property type="match status" value="1"/>
</dbReference>
<dbReference type="InterPro" id="IPR011989">
    <property type="entry name" value="ARM-like"/>
</dbReference>
<reference evidence="2" key="1">
    <citation type="submission" date="2018-02" db="EMBL/GenBank/DDBJ databases">
        <title>Rhizophora mucronata_Transcriptome.</title>
        <authorList>
            <person name="Meera S.P."/>
            <person name="Sreeshan A."/>
            <person name="Augustine A."/>
        </authorList>
    </citation>
    <scope>NUCLEOTIDE SEQUENCE</scope>
    <source>
        <tissue evidence="2">Leaf</tissue>
    </source>
</reference>
<accession>A0A2P2MKU3</accession>
<proteinExistence type="predicted"/>
<dbReference type="InterPro" id="IPR016024">
    <property type="entry name" value="ARM-type_fold"/>
</dbReference>
<evidence type="ECO:0000256" key="1">
    <source>
        <dbReference type="SAM" id="Phobius"/>
    </source>
</evidence>
<keyword evidence="1" id="KW-0472">Membrane</keyword>
<protein>
    <submittedName>
        <fullName evidence="2">HEAT repeat-containing protein 5B isoform X1</fullName>
    </submittedName>
</protein>
<sequence>MVKNYVRENVPLSRFGVLVAQLESIVASASQQSPDPLLCFDLLSDLITAIDEEPQDSILLWQRKCEDALYSLLVLGARQPVRHLASVAMANIISKGDSISIYSRVSSLQGFLSDGKRSEPQKVAGAAQCLGELYRYFGRRITSGLLETTIIATKLMKFYEEFVRQEALLMLQKALEGSGGNATSSAYNEAFRLITRFAIGDKSFVVRIAAAHCLKAFASIGGPGLGAGELDNSAAHCVKALEDPVSSVRDAFAEALGSLLALGMNPEAQVQSGGKGSFPSAKKLEGCLQRHLSLPFSRANGPRSKDVRMGITLSWVSFLQAIRLRYLRPDTELQNYALQVMEMLNTDAFDAHAQVLLLARISFLFAIIILHMLLICLTISCNLVPFL</sequence>
<dbReference type="PANTHER" id="PTHR46975">
    <property type="entry name" value="PROTEIN SWEETIE"/>
    <property type="match status" value="1"/>
</dbReference>
<keyword evidence="1" id="KW-1133">Transmembrane helix</keyword>
<dbReference type="PANTHER" id="PTHR46975:SF2">
    <property type="entry name" value="PROTEIN SWEETIE"/>
    <property type="match status" value="1"/>
</dbReference>
<dbReference type="EMBL" id="GGEC01050365">
    <property type="protein sequence ID" value="MBX30849.1"/>
    <property type="molecule type" value="Transcribed_RNA"/>
</dbReference>
<dbReference type="AlphaFoldDB" id="A0A2P2MKU3"/>
<keyword evidence="1" id="KW-0812">Transmembrane</keyword>
<dbReference type="Gene3D" id="1.25.10.10">
    <property type="entry name" value="Leucine-rich Repeat Variant"/>
    <property type="match status" value="1"/>
</dbReference>
<dbReference type="InterPro" id="IPR044218">
    <property type="entry name" value="SWEETIE"/>
</dbReference>